<dbReference type="SMART" id="SM00421">
    <property type="entry name" value="HTH_LUXR"/>
    <property type="match status" value="1"/>
</dbReference>
<name>A0ABV6A7A1_9PSEU</name>
<dbReference type="InterPro" id="IPR011990">
    <property type="entry name" value="TPR-like_helical_dom_sf"/>
</dbReference>
<dbReference type="PROSITE" id="PS50043">
    <property type="entry name" value="HTH_LUXR_2"/>
    <property type="match status" value="1"/>
</dbReference>
<dbReference type="InterPro" id="IPR041664">
    <property type="entry name" value="AAA_16"/>
</dbReference>
<dbReference type="PANTHER" id="PTHR16305:SF35">
    <property type="entry name" value="TRANSCRIPTIONAL ACTIVATOR DOMAIN"/>
    <property type="match status" value="1"/>
</dbReference>
<dbReference type="PROSITE" id="PS00622">
    <property type="entry name" value="HTH_LUXR_1"/>
    <property type="match status" value="1"/>
</dbReference>
<evidence type="ECO:0000259" key="3">
    <source>
        <dbReference type="PROSITE" id="PS50043"/>
    </source>
</evidence>
<dbReference type="InterPro" id="IPR027417">
    <property type="entry name" value="P-loop_NTPase"/>
</dbReference>
<keyword evidence="1" id="KW-0547">Nucleotide-binding</keyword>
<dbReference type="Gene3D" id="1.10.10.10">
    <property type="entry name" value="Winged helix-like DNA-binding domain superfamily/Winged helix DNA-binding domain"/>
    <property type="match status" value="1"/>
</dbReference>
<comment type="caution">
    <text evidence="4">The sequence shown here is derived from an EMBL/GenBank/DDBJ whole genome shotgun (WGS) entry which is preliminary data.</text>
</comment>
<dbReference type="CDD" id="cd06170">
    <property type="entry name" value="LuxR_C_like"/>
    <property type="match status" value="1"/>
</dbReference>
<gene>
    <name evidence="4" type="ORF">ACFFQA_34380</name>
</gene>
<dbReference type="EMBL" id="JBHLZU010000032">
    <property type="protein sequence ID" value="MFB9909054.1"/>
    <property type="molecule type" value="Genomic_DNA"/>
</dbReference>
<dbReference type="PRINTS" id="PR00038">
    <property type="entry name" value="HTHLUXR"/>
</dbReference>
<dbReference type="PANTHER" id="PTHR16305">
    <property type="entry name" value="TESTICULAR SOLUBLE ADENYLYL CYCLASE"/>
    <property type="match status" value="1"/>
</dbReference>
<dbReference type="Pfam" id="PF00196">
    <property type="entry name" value="GerE"/>
    <property type="match status" value="1"/>
</dbReference>
<dbReference type="InterPro" id="IPR036388">
    <property type="entry name" value="WH-like_DNA-bd_sf"/>
</dbReference>
<evidence type="ECO:0000256" key="1">
    <source>
        <dbReference type="ARBA" id="ARBA00022741"/>
    </source>
</evidence>
<feature type="domain" description="HTH luxR-type" evidence="3">
    <location>
        <begin position="863"/>
        <end position="928"/>
    </location>
</feature>
<evidence type="ECO:0000313" key="5">
    <source>
        <dbReference type="Proteomes" id="UP001589693"/>
    </source>
</evidence>
<dbReference type="SUPFAM" id="SSF52540">
    <property type="entry name" value="P-loop containing nucleoside triphosphate hydrolases"/>
    <property type="match status" value="1"/>
</dbReference>
<sequence length="932" mass="98138">MLVGRARELSMIDSVLTGSTLLKPGSLLIEGPAGIGKSALLTAARSMGNRAGYLVLSASASEVENDFAFGVVRQLFDPVVLTSESSPFVGPAQHAATVFAADALGYRDAEAGFARMHGLFWLAVNLAAERPVLILVDDVQWADAPSLRWLGYLLRRMTDLPITVVLAKRSGDRRPSGSELEDVLARLAERIGLTGLDSGAVADMGSAYFADAAEPGFWDACLAATGGNPFLLKALFRSCASAGMAPVADSGVRIMSFGPPEVASIVRRELRRVGSLADRLVTALAVLGDTTDLDVLAAVADVEPDRAADLVRALVGGGILVRERNSVRFAHSIIGAALLADGELAEAGESLNASAARVLAERGAAPERVAAHLLRAAPVGQPWAAQTLKQAADEALRRGAPDSAVSYLHRVLQEPCSNAERATLSVEVGRAEANIDLGAAIEHLRAGMSLSSEPRDVAAVAVDLARALCAADQQPAAVALLDRVRRELAPHEPELAAQVEGEWIGTGLLLLSSAPDVLAHLKAAGADGAARRRSFQELMQAHSRQETIDYATETLRALAGAGDDGASSVLSGSVAALAAADEFSLALAHCDAAIDRALARGAVLSYAALCAQRAEVHARMGRIPDWYSDAQVSLDARVKLGLPLRNNHALVTIGQMVSALVHQARLDEADRLLGRADLLGEVPEHLFGTWTLISRARLKAARGDLRAGLADYLECGRRLLQFGLSNPAVAAWRSEAALLWHRSGETTKALDLVEEELDLARAWGAPKPIGVALRELGLIKGGPSALALLAESRAVLKDSPCRLQYALSTAAVGVALRDAGHVTDAREQFRSAIELAYHCGAVHLAQEVEADLRASGGRPSGRTGDGVAALTPSERRVAALAAQGRTNRQIAEQLFVGLRTVEIHLTNAYRKLAISGRADLPEVFACEPTAVL</sequence>
<evidence type="ECO:0000256" key="2">
    <source>
        <dbReference type="ARBA" id="ARBA00022840"/>
    </source>
</evidence>
<proteinExistence type="predicted"/>
<dbReference type="Pfam" id="PF13191">
    <property type="entry name" value="AAA_16"/>
    <property type="match status" value="1"/>
</dbReference>
<evidence type="ECO:0000313" key="4">
    <source>
        <dbReference type="EMBL" id="MFB9909054.1"/>
    </source>
</evidence>
<dbReference type="Gene3D" id="1.25.40.10">
    <property type="entry name" value="Tetratricopeptide repeat domain"/>
    <property type="match status" value="1"/>
</dbReference>
<keyword evidence="2" id="KW-0067">ATP-binding</keyword>
<organism evidence="4 5">
    <name type="scientific">Allokutzneria oryzae</name>
    <dbReference type="NCBI Taxonomy" id="1378989"/>
    <lineage>
        <taxon>Bacteria</taxon>
        <taxon>Bacillati</taxon>
        <taxon>Actinomycetota</taxon>
        <taxon>Actinomycetes</taxon>
        <taxon>Pseudonocardiales</taxon>
        <taxon>Pseudonocardiaceae</taxon>
        <taxon>Allokutzneria</taxon>
    </lineage>
</organism>
<dbReference type="InterPro" id="IPR000792">
    <property type="entry name" value="Tscrpt_reg_LuxR_C"/>
</dbReference>
<keyword evidence="5" id="KW-1185">Reference proteome</keyword>
<accession>A0ABV6A7A1</accession>
<protein>
    <submittedName>
        <fullName evidence="4">AAA family ATPase</fullName>
    </submittedName>
</protein>
<dbReference type="Proteomes" id="UP001589693">
    <property type="component" value="Unassembled WGS sequence"/>
</dbReference>
<dbReference type="SUPFAM" id="SSF46894">
    <property type="entry name" value="C-terminal effector domain of the bipartite response regulators"/>
    <property type="match status" value="1"/>
</dbReference>
<dbReference type="InterPro" id="IPR016032">
    <property type="entry name" value="Sig_transdc_resp-reg_C-effctor"/>
</dbReference>
<dbReference type="RefSeq" id="WP_377861394.1">
    <property type="nucleotide sequence ID" value="NZ_JBHLZU010000032.1"/>
</dbReference>
<reference evidence="4 5" key="1">
    <citation type="submission" date="2024-09" db="EMBL/GenBank/DDBJ databases">
        <authorList>
            <person name="Sun Q."/>
            <person name="Mori K."/>
        </authorList>
    </citation>
    <scope>NUCLEOTIDE SEQUENCE [LARGE SCALE GENOMIC DNA]</scope>
    <source>
        <strain evidence="4 5">TBRC 7907</strain>
    </source>
</reference>